<protein>
    <submittedName>
        <fullName evidence="2">Uncharacterized protein</fullName>
    </submittedName>
</protein>
<gene>
    <name evidence="2" type="ORF">DM484_30830</name>
</gene>
<reference evidence="2 3" key="1">
    <citation type="journal article" date="2018" name="Aquat. Microb. Ecol.">
        <title>Gammaproteobacterial methanotrophs dominate.</title>
        <authorList>
            <person name="Rissanen A.J."/>
            <person name="Saarenheimo J."/>
            <person name="Tiirola M."/>
            <person name="Peura S."/>
            <person name="Aalto S.L."/>
            <person name="Karvinen A."/>
            <person name="Nykanen H."/>
        </authorList>
    </citation>
    <scope>NUCLEOTIDE SEQUENCE [LARGE SCALE GENOMIC DNA]</scope>
    <source>
        <strain evidence="2">AMbin10</strain>
    </source>
</reference>
<keyword evidence="1" id="KW-0732">Signal</keyword>
<feature type="signal peptide" evidence="1">
    <location>
        <begin position="1"/>
        <end position="27"/>
    </location>
</feature>
<feature type="chain" id="PRO_5015840262" evidence="1">
    <location>
        <begin position="28"/>
        <end position="146"/>
    </location>
</feature>
<evidence type="ECO:0000313" key="2">
    <source>
        <dbReference type="EMBL" id="PZN68824.1"/>
    </source>
</evidence>
<dbReference type="Proteomes" id="UP000249396">
    <property type="component" value="Unassembled WGS sequence"/>
</dbReference>
<name>A0A2W4S4F6_9GAMM</name>
<evidence type="ECO:0000256" key="1">
    <source>
        <dbReference type="SAM" id="SignalP"/>
    </source>
</evidence>
<organism evidence="2 3">
    <name type="scientific">Candidatus Methylumidiphilus alinenensis</name>
    <dbReference type="NCBI Taxonomy" id="2202197"/>
    <lineage>
        <taxon>Bacteria</taxon>
        <taxon>Pseudomonadati</taxon>
        <taxon>Pseudomonadota</taxon>
        <taxon>Gammaproteobacteria</taxon>
        <taxon>Methylococcales</taxon>
        <taxon>Candidatus Methylumidiphilus</taxon>
    </lineage>
</organism>
<evidence type="ECO:0000313" key="3">
    <source>
        <dbReference type="Proteomes" id="UP000249396"/>
    </source>
</evidence>
<accession>A0A2W4S4F6</accession>
<dbReference type="AlphaFoldDB" id="A0A2W4S4F6"/>
<dbReference type="EMBL" id="QJPH01000593">
    <property type="protein sequence ID" value="PZN68824.1"/>
    <property type="molecule type" value="Genomic_DNA"/>
</dbReference>
<proteinExistence type="predicted"/>
<sequence length="146" mass="15167">MKTPSIKKAFIGASILAASLYTSLAMAYGIGSAVLDSAGNNASATDLASVNCPDGTDHFSAAVLDTSSQVAGLLVSVHIYKDTQMTTATSTNGNWSDIVSVYGGAGTYYLSVRKTNVGARNFTVGWDCRDSNNVSTGTDLQVLQIQ</sequence>
<comment type="caution">
    <text evidence="2">The sequence shown here is derived from an EMBL/GenBank/DDBJ whole genome shotgun (WGS) entry which is preliminary data.</text>
</comment>